<organism evidence="1 2">
    <name type="scientific">Seohaeicola saemankumensis</name>
    <dbReference type="NCBI Taxonomy" id="481181"/>
    <lineage>
        <taxon>Bacteria</taxon>
        <taxon>Pseudomonadati</taxon>
        <taxon>Pseudomonadota</taxon>
        <taxon>Alphaproteobacteria</taxon>
        <taxon>Rhodobacterales</taxon>
        <taxon>Roseobacteraceae</taxon>
        <taxon>Seohaeicola</taxon>
    </lineage>
</organism>
<dbReference type="EMBL" id="JBHTKR010000002">
    <property type="protein sequence ID" value="MFD1194360.1"/>
    <property type="molecule type" value="Genomic_DNA"/>
</dbReference>
<protein>
    <submittedName>
        <fullName evidence="1">Uncharacterized protein</fullName>
    </submittedName>
</protein>
<gene>
    <name evidence="1" type="ORF">ACFQ3C_06735</name>
</gene>
<keyword evidence="2" id="KW-1185">Reference proteome</keyword>
<accession>A0ABW3TF65</accession>
<dbReference type="Proteomes" id="UP001597151">
    <property type="component" value="Unassembled WGS sequence"/>
</dbReference>
<evidence type="ECO:0000313" key="2">
    <source>
        <dbReference type="Proteomes" id="UP001597151"/>
    </source>
</evidence>
<dbReference type="RefSeq" id="WP_380789786.1">
    <property type="nucleotide sequence ID" value="NZ_JBHTKR010000002.1"/>
</dbReference>
<reference evidence="2" key="1">
    <citation type="journal article" date="2019" name="Int. J. Syst. Evol. Microbiol.">
        <title>The Global Catalogue of Microorganisms (GCM) 10K type strain sequencing project: providing services to taxonomists for standard genome sequencing and annotation.</title>
        <authorList>
            <consortium name="The Broad Institute Genomics Platform"/>
            <consortium name="The Broad Institute Genome Sequencing Center for Infectious Disease"/>
            <person name="Wu L."/>
            <person name="Ma J."/>
        </authorList>
    </citation>
    <scope>NUCLEOTIDE SEQUENCE [LARGE SCALE GENOMIC DNA]</scope>
    <source>
        <strain evidence="2">CCUG 55328</strain>
    </source>
</reference>
<comment type="caution">
    <text evidence="1">The sequence shown here is derived from an EMBL/GenBank/DDBJ whole genome shotgun (WGS) entry which is preliminary data.</text>
</comment>
<evidence type="ECO:0000313" key="1">
    <source>
        <dbReference type="EMBL" id="MFD1194360.1"/>
    </source>
</evidence>
<sequence>MAPPRATDGPLPSLRASFTQAPDGLFDALAATCDGPAERVLRPAANVVECRMLMPPQATAGAILRYGGTIDDLPESVIRLSSERVIEGAQTRHILSAASFMAVPLAGGGTLHVVYPDPRMDKKVLRLLERLGGTAM</sequence>
<name>A0ABW3TF65_9RHOB</name>
<proteinExistence type="predicted"/>